<feature type="compositionally biased region" description="Polar residues" evidence="1">
    <location>
        <begin position="1"/>
        <end position="10"/>
    </location>
</feature>
<dbReference type="AlphaFoldDB" id="A0AAP0K0J2"/>
<gene>
    <name evidence="2" type="ORF">Syun_012278</name>
</gene>
<protein>
    <submittedName>
        <fullName evidence="2">Uncharacterized protein</fullName>
    </submittedName>
</protein>
<reference evidence="2 3" key="1">
    <citation type="submission" date="2024-01" db="EMBL/GenBank/DDBJ databases">
        <title>Genome assemblies of Stephania.</title>
        <authorList>
            <person name="Yang L."/>
        </authorList>
    </citation>
    <scope>NUCLEOTIDE SEQUENCE [LARGE SCALE GENOMIC DNA]</scope>
    <source>
        <strain evidence="2">YNDBR</strain>
        <tissue evidence="2">Leaf</tissue>
    </source>
</reference>
<sequence>MQFQNLPSSQDADDSIGKGLTLQHGRREMMTTKQTIDDSDANNIHDEAYERPNSSTFSEAALFKLCYNDGQWRCNSGMLVHE</sequence>
<evidence type="ECO:0000313" key="3">
    <source>
        <dbReference type="Proteomes" id="UP001420932"/>
    </source>
</evidence>
<keyword evidence="3" id="KW-1185">Reference proteome</keyword>
<proteinExistence type="predicted"/>
<comment type="caution">
    <text evidence="2">The sequence shown here is derived from an EMBL/GenBank/DDBJ whole genome shotgun (WGS) entry which is preliminary data.</text>
</comment>
<dbReference type="Proteomes" id="UP001420932">
    <property type="component" value="Unassembled WGS sequence"/>
</dbReference>
<feature type="region of interest" description="Disordered" evidence="1">
    <location>
        <begin position="1"/>
        <end position="52"/>
    </location>
</feature>
<dbReference type="EMBL" id="JBBNAF010000005">
    <property type="protein sequence ID" value="KAK9142878.1"/>
    <property type="molecule type" value="Genomic_DNA"/>
</dbReference>
<evidence type="ECO:0000256" key="1">
    <source>
        <dbReference type="SAM" id="MobiDB-lite"/>
    </source>
</evidence>
<organism evidence="2 3">
    <name type="scientific">Stephania yunnanensis</name>
    <dbReference type="NCBI Taxonomy" id="152371"/>
    <lineage>
        <taxon>Eukaryota</taxon>
        <taxon>Viridiplantae</taxon>
        <taxon>Streptophyta</taxon>
        <taxon>Embryophyta</taxon>
        <taxon>Tracheophyta</taxon>
        <taxon>Spermatophyta</taxon>
        <taxon>Magnoliopsida</taxon>
        <taxon>Ranunculales</taxon>
        <taxon>Menispermaceae</taxon>
        <taxon>Menispermoideae</taxon>
        <taxon>Cissampelideae</taxon>
        <taxon>Stephania</taxon>
    </lineage>
</organism>
<name>A0AAP0K0J2_9MAGN</name>
<accession>A0AAP0K0J2</accession>
<evidence type="ECO:0000313" key="2">
    <source>
        <dbReference type="EMBL" id="KAK9142878.1"/>
    </source>
</evidence>